<dbReference type="OrthoDB" id="9771072at2"/>
<dbReference type="EMBL" id="WKKH01000047">
    <property type="protein sequence ID" value="MRX78307.1"/>
    <property type="molecule type" value="Genomic_DNA"/>
</dbReference>
<evidence type="ECO:0000259" key="2">
    <source>
        <dbReference type="Pfam" id="PF22725"/>
    </source>
</evidence>
<evidence type="ECO:0000313" key="4">
    <source>
        <dbReference type="Proteomes" id="UP000487757"/>
    </source>
</evidence>
<dbReference type="InterPro" id="IPR055170">
    <property type="entry name" value="GFO_IDH_MocA-like_dom"/>
</dbReference>
<dbReference type="SUPFAM" id="SSF55347">
    <property type="entry name" value="Glyceraldehyde-3-phosphate dehydrogenase-like, C-terminal domain"/>
    <property type="match status" value="1"/>
</dbReference>
<dbReference type="InterPro" id="IPR000683">
    <property type="entry name" value="Gfo/Idh/MocA-like_OxRdtase_N"/>
</dbReference>
<dbReference type="Pfam" id="PF22725">
    <property type="entry name" value="GFO_IDH_MocA_C3"/>
    <property type="match status" value="1"/>
</dbReference>
<organism evidence="3 4">
    <name type="scientific">Pedobacter petrophilus</name>
    <dbReference type="NCBI Taxonomy" id="1908241"/>
    <lineage>
        <taxon>Bacteria</taxon>
        <taxon>Pseudomonadati</taxon>
        <taxon>Bacteroidota</taxon>
        <taxon>Sphingobacteriia</taxon>
        <taxon>Sphingobacteriales</taxon>
        <taxon>Sphingobacteriaceae</taxon>
        <taxon>Pedobacter</taxon>
    </lineage>
</organism>
<comment type="caution">
    <text evidence="3">The sequence shown here is derived from an EMBL/GenBank/DDBJ whole genome shotgun (WGS) entry which is preliminary data.</text>
</comment>
<dbReference type="AlphaFoldDB" id="A0A7K0G3B5"/>
<dbReference type="Proteomes" id="UP000487757">
    <property type="component" value="Unassembled WGS sequence"/>
</dbReference>
<name>A0A7K0G3B5_9SPHI</name>
<dbReference type="Pfam" id="PF01408">
    <property type="entry name" value="GFO_IDH_MocA"/>
    <property type="match status" value="1"/>
</dbReference>
<proteinExistence type="predicted"/>
<feature type="domain" description="GFO/IDH/MocA-like oxidoreductase" evidence="2">
    <location>
        <begin position="166"/>
        <end position="296"/>
    </location>
</feature>
<evidence type="ECO:0000259" key="1">
    <source>
        <dbReference type="Pfam" id="PF01408"/>
    </source>
</evidence>
<protein>
    <submittedName>
        <fullName evidence="3">Gfo/Idh/MocA family oxidoreductase</fullName>
    </submittedName>
</protein>
<accession>A0A7K0G3B5</accession>
<dbReference type="Gene3D" id="3.30.360.10">
    <property type="entry name" value="Dihydrodipicolinate Reductase, domain 2"/>
    <property type="match status" value="1"/>
</dbReference>
<gene>
    <name evidence="3" type="ORF">GJU39_19680</name>
</gene>
<dbReference type="RefSeq" id="WP_154282714.1">
    <property type="nucleotide sequence ID" value="NZ_JBHUJQ010000001.1"/>
</dbReference>
<keyword evidence="4" id="KW-1185">Reference proteome</keyword>
<dbReference type="PANTHER" id="PTHR43818:SF12">
    <property type="entry name" value="NADH-DEPENDENT DEHYDROGENASE-RELATED"/>
    <property type="match status" value="1"/>
</dbReference>
<reference evidence="3 4" key="1">
    <citation type="submission" date="2019-11" db="EMBL/GenBank/DDBJ databases">
        <title>Pedobacter petrophilus genome.</title>
        <authorList>
            <person name="Feldbauer M.J."/>
            <person name="Newman J.D."/>
        </authorList>
    </citation>
    <scope>NUCLEOTIDE SEQUENCE [LARGE SCALE GENOMIC DNA]</scope>
    <source>
        <strain evidence="3 4">LMG 29686</strain>
    </source>
</reference>
<dbReference type="SUPFAM" id="SSF51735">
    <property type="entry name" value="NAD(P)-binding Rossmann-fold domains"/>
    <property type="match status" value="1"/>
</dbReference>
<dbReference type="Gene3D" id="3.40.50.720">
    <property type="entry name" value="NAD(P)-binding Rossmann-like Domain"/>
    <property type="match status" value="1"/>
</dbReference>
<feature type="domain" description="Gfo/Idh/MocA-like oxidoreductase N-terminal" evidence="1">
    <location>
        <begin position="33"/>
        <end position="156"/>
    </location>
</feature>
<evidence type="ECO:0000313" key="3">
    <source>
        <dbReference type="EMBL" id="MRX78307.1"/>
    </source>
</evidence>
<dbReference type="PANTHER" id="PTHR43818">
    <property type="entry name" value="BCDNA.GH03377"/>
    <property type="match status" value="1"/>
</dbReference>
<dbReference type="InterPro" id="IPR050463">
    <property type="entry name" value="Gfo/Idh/MocA_oxidrdct_glycsds"/>
</dbReference>
<dbReference type="InterPro" id="IPR036291">
    <property type="entry name" value="NAD(P)-bd_dom_sf"/>
</dbReference>
<sequence>MERRVFLKNSSILAGGLLAANKLNAVNLEVPPIRIAIIGCGDRGKGIIHILNKMPDKYRIIAVCDVLDFRLESAKKISGSASWKTYKDYGQMLSSEKLDAVVIAVPLYLHYPIAVETIKSGCHLYLEKTMTYDIQQSINLVGLMRGRKRQILQVGHQYRYSPLYYRVKEMIEKGSLGKITQVDCRWDRNGSWRREVPNKNLERAVNWRMYKAYSGGLVAELLSHQIDFINWLFDTHPDEFFATGGIDVYKDGRETYDNVQVMLRYSKIGLIGNFGSMCGNARDGYLFKIKGTLGTVSLLIDQGMFYPEKKTQPSKEIIDGVTGASKIGWDKDGGFPILLQKPLDGTVYAFEDFHKRILDGSTPDSNVLTGARTAISVHLANEALYTKKKILWNKDFDV</sequence>
<dbReference type="GO" id="GO:0000166">
    <property type="term" value="F:nucleotide binding"/>
    <property type="evidence" value="ECO:0007669"/>
    <property type="project" value="InterPro"/>
</dbReference>